<evidence type="ECO:0000313" key="4">
    <source>
        <dbReference type="Proteomes" id="UP000224080"/>
    </source>
</evidence>
<dbReference type="OrthoDB" id="5394791at2759"/>
<reference evidence="3 4" key="1">
    <citation type="submission" date="2017-10" db="EMBL/GenBank/DDBJ databases">
        <title>Comparative genomics in systemic dimorphic fungi from Ajellomycetaceae.</title>
        <authorList>
            <person name="Munoz J.F."/>
            <person name="Mcewen J.G."/>
            <person name="Clay O.K."/>
            <person name="Cuomo C.A."/>
        </authorList>
    </citation>
    <scope>NUCLEOTIDE SEQUENCE [LARGE SCALE GENOMIC DNA]</scope>
    <source>
        <strain evidence="3 4">UAMH130</strain>
    </source>
</reference>
<protein>
    <submittedName>
        <fullName evidence="3">Uncharacterized protein</fullName>
    </submittedName>
</protein>
<dbReference type="EMBL" id="PDNC01000011">
    <property type="protein sequence ID" value="PGH08043.1"/>
    <property type="molecule type" value="Genomic_DNA"/>
</dbReference>
<evidence type="ECO:0000256" key="2">
    <source>
        <dbReference type="SAM" id="SignalP"/>
    </source>
</evidence>
<name>A0A2B7XH04_9EURO</name>
<comment type="caution">
    <text evidence="3">The sequence shown here is derived from an EMBL/GenBank/DDBJ whole genome shotgun (WGS) entry which is preliminary data.</text>
</comment>
<evidence type="ECO:0000256" key="1">
    <source>
        <dbReference type="SAM" id="MobiDB-lite"/>
    </source>
</evidence>
<sequence length="162" mass="17443">MKLGIVNLLVSGLLLVTAGVDACQCREGTRQGQYCGHCSAVLVTPDFVYDHVYECNPSGGCSDYGKPSIVGYHSSLLSPLSQLRRSNNKLKDLQNPQVLALRLNLPRFPGRVRTDLAKIELAPVGGSHGSGTPLVPAWGWRELAGPRDPPTPLAGTRGRRRS</sequence>
<proteinExistence type="predicted"/>
<organism evidence="3 4">
    <name type="scientific">Blastomyces parvus</name>
    <dbReference type="NCBI Taxonomy" id="2060905"/>
    <lineage>
        <taxon>Eukaryota</taxon>
        <taxon>Fungi</taxon>
        <taxon>Dikarya</taxon>
        <taxon>Ascomycota</taxon>
        <taxon>Pezizomycotina</taxon>
        <taxon>Eurotiomycetes</taxon>
        <taxon>Eurotiomycetidae</taxon>
        <taxon>Onygenales</taxon>
        <taxon>Ajellomycetaceae</taxon>
        <taxon>Blastomyces</taxon>
    </lineage>
</organism>
<evidence type="ECO:0000313" key="3">
    <source>
        <dbReference type="EMBL" id="PGH08043.1"/>
    </source>
</evidence>
<keyword evidence="4" id="KW-1185">Reference proteome</keyword>
<feature type="region of interest" description="Disordered" evidence="1">
    <location>
        <begin position="140"/>
        <end position="162"/>
    </location>
</feature>
<dbReference type="AlphaFoldDB" id="A0A2B7XH04"/>
<feature type="signal peptide" evidence="2">
    <location>
        <begin position="1"/>
        <end position="22"/>
    </location>
</feature>
<gene>
    <name evidence="3" type="ORF">GX51_01484</name>
</gene>
<accession>A0A2B7XH04</accession>
<keyword evidence="2" id="KW-0732">Signal</keyword>
<feature type="chain" id="PRO_5012699362" evidence="2">
    <location>
        <begin position="23"/>
        <end position="162"/>
    </location>
</feature>
<dbReference type="Proteomes" id="UP000224080">
    <property type="component" value="Unassembled WGS sequence"/>
</dbReference>